<dbReference type="EMBL" id="CAMKVN010002064">
    <property type="protein sequence ID" value="CAI2179408.1"/>
    <property type="molecule type" value="Genomic_DNA"/>
</dbReference>
<evidence type="ECO:0000256" key="1">
    <source>
        <dbReference type="SAM" id="MobiDB-lite"/>
    </source>
</evidence>
<keyword evidence="3" id="KW-1185">Reference proteome</keyword>
<organism evidence="2 3">
    <name type="scientific">Funneliformis geosporum</name>
    <dbReference type="NCBI Taxonomy" id="1117311"/>
    <lineage>
        <taxon>Eukaryota</taxon>
        <taxon>Fungi</taxon>
        <taxon>Fungi incertae sedis</taxon>
        <taxon>Mucoromycota</taxon>
        <taxon>Glomeromycotina</taxon>
        <taxon>Glomeromycetes</taxon>
        <taxon>Glomerales</taxon>
        <taxon>Glomeraceae</taxon>
        <taxon>Funneliformis</taxon>
    </lineage>
</organism>
<evidence type="ECO:0000313" key="3">
    <source>
        <dbReference type="Proteomes" id="UP001153678"/>
    </source>
</evidence>
<reference evidence="2" key="1">
    <citation type="submission" date="2022-08" db="EMBL/GenBank/DDBJ databases">
        <authorList>
            <person name="Kallberg Y."/>
            <person name="Tangrot J."/>
            <person name="Rosling A."/>
        </authorList>
    </citation>
    <scope>NUCLEOTIDE SEQUENCE</scope>
    <source>
        <strain evidence="2">Wild A</strain>
    </source>
</reference>
<sequence>MPEEKHSLSYPIENVPVFKRDHDDHVEGDGHNDHDDKHGSTGYGGSSAASLSIQWSLMAVAATFLTTLIGF</sequence>
<comment type="caution">
    <text evidence="2">The sequence shown here is derived from an EMBL/GenBank/DDBJ whole genome shotgun (WGS) entry which is preliminary data.</text>
</comment>
<accession>A0A9W4SS02</accession>
<dbReference type="Proteomes" id="UP001153678">
    <property type="component" value="Unassembled WGS sequence"/>
</dbReference>
<protein>
    <submittedName>
        <fullName evidence="2">10989_t:CDS:1</fullName>
    </submittedName>
</protein>
<evidence type="ECO:0000313" key="2">
    <source>
        <dbReference type="EMBL" id="CAI2179408.1"/>
    </source>
</evidence>
<name>A0A9W4SS02_9GLOM</name>
<dbReference type="AlphaFoldDB" id="A0A9W4SS02"/>
<feature type="region of interest" description="Disordered" evidence="1">
    <location>
        <begin position="19"/>
        <end position="47"/>
    </location>
</feature>
<gene>
    <name evidence="2" type="ORF">FWILDA_LOCUS9074</name>
</gene>
<feature type="compositionally biased region" description="Basic and acidic residues" evidence="1">
    <location>
        <begin position="19"/>
        <end position="39"/>
    </location>
</feature>
<proteinExistence type="predicted"/>